<accession>A0A0C3M1Q3</accession>
<keyword evidence="1 3" id="KW-0853">WD repeat</keyword>
<dbReference type="EMBL" id="KN823005">
    <property type="protein sequence ID" value="KIO27652.1"/>
    <property type="molecule type" value="Genomic_DNA"/>
</dbReference>
<evidence type="ECO:0000313" key="6">
    <source>
        <dbReference type="Proteomes" id="UP000054248"/>
    </source>
</evidence>
<feature type="repeat" description="WD" evidence="3">
    <location>
        <begin position="283"/>
        <end position="324"/>
    </location>
</feature>
<dbReference type="InterPro" id="IPR051362">
    <property type="entry name" value="WD_repeat_creC_regulators"/>
</dbReference>
<feature type="compositionally biased region" description="Low complexity" evidence="4">
    <location>
        <begin position="171"/>
        <end position="180"/>
    </location>
</feature>
<dbReference type="PANTHER" id="PTHR14107">
    <property type="entry name" value="WD REPEAT PROTEIN"/>
    <property type="match status" value="1"/>
</dbReference>
<reference evidence="5 6" key="1">
    <citation type="submission" date="2014-04" db="EMBL/GenBank/DDBJ databases">
        <authorList>
            <consortium name="DOE Joint Genome Institute"/>
            <person name="Kuo A."/>
            <person name="Girlanda M."/>
            <person name="Perotto S."/>
            <person name="Kohler A."/>
            <person name="Nagy L.G."/>
            <person name="Floudas D."/>
            <person name="Copeland A."/>
            <person name="Barry K.W."/>
            <person name="Cichocki N."/>
            <person name="Veneault-Fourrey C."/>
            <person name="LaButti K."/>
            <person name="Lindquist E.A."/>
            <person name="Lipzen A."/>
            <person name="Lundell T."/>
            <person name="Morin E."/>
            <person name="Murat C."/>
            <person name="Sun H."/>
            <person name="Tunlid A."/>
            <person name="Henrissat B."/>
            <person name="Grigoriev I.V."/>
            <person name="Hibbett D.S."/>
            <person name="Martin F."/>
            <person name="Nordberg H.P."/>
            <person name="Cantor M.N."/>
            <person name="Hua S.X."/>
        </authorList>
    </citation>
    <scope>NUCLEOTIDE SEQUENCE [LARGE SCALE GENOMIC DNA]</scope>
    <source>
        <strain evidence="5 6">MUT 4182</strain>
    </source>
</reference>
<dbReference type="InterPro" id="IPR036322">
    <property type="entry name" value="WD40_repeat_dom_sf"/>
</dbReference>
<feature type="region of interest" description="Disordered" evidence="4">
    <location>
        <begin position="202"/>
        <end position="224"/>
    </location>
</feature>
<protein>
    <submittedName>
        <fullName evidence="5">Uncharacterized protein</fullName>
    </submittedName>
</protein>
<dbReference type="AlphaFoldDB" id="A0A0C3M1Q3"/>
<dbReference type="InterPro" id="IPR015943">
    <property type="entry name" value="WD40/YVTN_repeat-like_dom_sf"/>
</dbReference>
<keyword evidence="6" id="KW-1185">Reference proteome</keyword>
<dbReference type="HOGENOM" id="CLU_016971_1_0_1"/>
<proteinExistence type="predicted"/>
<evidence type="ECO:0000256" key="4">
    <source>
        <dbReference type="SAM" id="MobiDB-lite"/>
    </source>
</evidence>
<keyword evidence="2" id="KW-0677">Repeat</keyword>
<reference evidence="6" key="2">
    <citation type="submission" date="2015-01" db="EMBL/GenBank/DDBJ databases">
        <title>Evolutionary Origins and Diversification of the Mycorrhizal Mutualists.</title>
        <authorList>
            <consortium name="DOE Joint Genome Institute"/>
            <consortium name="Mycorrhizal Genomics Consortium"/>
            <person name="Kohler A."/>
            <person name="Kuo A."/>
            <person name="Nagy L.G."/>
            <person name="Floudas D."/>
            <person name="Copeland A."/>
            <person name="Barry K.W."/>
            <person name="Cichocki N."/>
            <person name="Veneault-Fourrey C."/>
            <person name="LaButti K."/>
            <person name="Lindquist E.A."/>
            <person name="Lipzen A."/>
            <person name="Lundell T."/>
            <person name="Morin E."/>
            <person name="Murat C."/>
            <person name="Riley R."/>
            <person name="Ohm R."/>
            <person name="Sun H."/>
            <person name="Tunlid A."/>
            <person name="Henrissat B."/>
            <person name="Grigoriev I.V."/>
            <person name="Hibbett D.S."/>
            <person name="Martin F."/>
        </authorList>
    </citation>
    <scope>NUCLEOTIDE SEQUENCE [LARGE SCALE GENOMIC DNA]</scope>
    <source>
        <strain evidence="6">MUT 4182</strain>
    </source>
</reference>
<dbReference type="GO" id="GO:0005634">
    <property type="term" value="C:nucleus"/>
    <property type="evidence" value="ECO:0007669"/>
    <property type="project" value="TreeGrafter"/>
</dbReference>
<dbReference type="SUPFAM" id="SSF50978">
    <property type="entry name" value="WD40 repeat-like"/>
    <property type="match status" value="1"/>
</dbReference>
<dbReference type="InterPro" id="IPR001680">
    <property type="entry name" value="WD40_rpt"/>
</dbReference>
<dbReference type="Pfam" id="PF00400">
    <property type="entry name" value="WD40"/>
    <property type="match status" value="2"/>
</dbReference>
<dbReference type="Gene3D" id="2.130.10.10">
    <property type="entry name" value="YVTN repeat-like/Quinoprotein amine dehydrogenase"/>
    <property type="match status" value="1"/>
</dbReference>
<dbReference type="GO" id="GO:0032153">
    <property type="term" value="C:cell division site"/>
    <property type="evidence" value="ECO:0007669"/>
    <property type="project" value="TreeGrafter"/>
</dbReference>
<dbReference type="GO" id="GO:0051286">
    <property type="term" value="C:cell tip"/>
    <property type="evidence" value="ECO:0007669"/>
    <property type="project" value="TreeGrafter"/>
</dbReference>
<sequence>MDDTNTFVSPEGVYTHAEEHRPPLPTPIYTSVSNAPTAASASTRETFFGSVLQSPLAAAPHRANFELRTHPLDPLSTRYVRLNKQGCITNSPCTAIRWVPGSRNLFLVSHANGTIVVYDKEREDDTTFQPSIPPTGPFTSSNAPAPPANGGPPSPSVVATASSEGGEGHSAHPSSSPSTTNTHQSTAADVVAGWNSLEDIWVTRPGGGGAGTDDRERDPTTEKEKEREMIAAATKNPVSHWKVSRKNVVDFAFSPDVRYVAVVSEDGNLRIIDALLETLVDTYAAYFGVLTCLAWSPDGRFIAVGGQDDLVTIYSPQEQRVIARCQGHFSFVSGVVFDPLRCDGRTYRFASVGEDCKLVLWDFSSGTLHRPRLQSVSGAHAHRNSISSQNSLALRGTTGRASLDIGDPFVSGAGFDFGFGFAGAPRMSASKYHPAPSRNEVAVVQPVLVKSIEGDILSSISITANAIFTASRPGIIKVWTRPAPPVRGSRRVKGAGVGKRKEFPGEVGGPVQAEVGSVQVVG</sequence>
<organism evidence="5 6">
    <name type="scientific">Tulasnella calospora MUT 4182</name>
    <dbReference type="NCBI Taxonomy" id="1051891"/>
    <lineage>
        <taxon>Eukaryota</taxon>
        <taxon>Fungi</taxon>
        <taxon>Dikarya</taxon>
        <taxon>Basidiomycota</taxon>
        <taxon>Agaricomycotina</taxon>
        <taxon>Agaricomycetes</taxon>
        <taxon>Cantharellales</taxon>
        <taxon>Tulasnellaceae</taxon>
        <taxon>Tulasnella</taxon>
    </lineage>
</organism>
<feature type="compositionally biased region" description="Basic and acidic residues" evidence="4">
    <location>
        <begin position="212"/>
        <end position="224"/>
    </location>
</feature>
<feature type="compositionally biased region" description="Pro residues" evidence="4">
    <location>
        <begin position="144"/>
        <end position="155"/>
    </location>
</feature>
<dbReference type="STRING" id="1051891.A0A0C3M1Q3"/>
<dbReference type="PROSITE" id="PS50082">
    <property type="entry name" value="WD_REPEATS_2"/>
    <property type="match status" value="1"/>
</dbReference>
<feature type="region of interest" description="Disordered" evidence="4">
    <location>
        <begin position="1"/>
        <end position="25"/>
    </location>
</feature>
<dbReference type="Proteomes" id="UP000054248">
    <property type="component" value="Unassembled WGS sequence"/>
</dbReference>
<evidence type="ECO:0000256" key="2">
    <source>
        <dbReference type="ARBA" id="ARBA00022737"/>
    </source>
</evidence>
<dbReference type="GO" id="GO:0045013">
    <property type="term" value="P:carbon catabolite repression of transcription"/>
    <property type="evidence" value="ECO:0007669"/>
    <property type="project" value="TreeGrafter"/>
</dbReference>
<gene>
    <name evidence="5" type="ORF">M407DRAFT_232434</name>
</gene>
<feature type="region of interest" description="Disordered" evidence="4">
    <location>
        <begin position="123"/>
        <end position="185"/>
    </location>
</feature>
<evidence type="ECO:0000313" key="5">
    <source>
        <dbReference type="EMBL" id="KIO27652.1"/>
    </source>
</evidence>
<dbReference type="PANTHER" id="PTHR14107:SF16">
    <property type="entry name" value="AT02583P"/>
    <property type="match status" value="1"/>
</dbReference>
<evidence type="ECO:0000256" key="3">
    <source>
        <dbReference type="PROSITE-ProRule" id="PRU00221"/>
    </source>
</evidence>
<dbReference type="SMART" id="SM00320">
    <property type="entry name" value="WD40"/>
    <property type="match status" value="5"/>
</dbReference>
<evidence type="ECO:0000256" key="1">
    <source>
        <dbReference type="ARBA" id="ARBA00022574"/>
    </source>
</evidence>
<name>A0A0C3M1Q3_9AGAM</name>
<dbReference type="OrthoDB" id="3367at2759"/>